<reference evidence="1 2" key="1">
    <citation type="journal article" date="2022" name="bioRxiv">
        <title>The genome of the oomycete Peronosclerospora sorghi, a cosmopolitan pathogen of maize and sorghum, is inflated with dispersed pseudogenes.</title>
        <authorList>
            <person name="Fletcher K."/>
            <person name="Martin F."/>
            <person name="Isakeit T."/>
            <person name="Cavanaugh K."/>
            <person name="Magill C."/>
            <person name="Michelmore R."/>
        </authorList>
    </citation>
    <scope>NUCLEOTIDE SEQUENCE [LARGE SCALE GENOMIC DNA]</scope>
    <source>
        <strain evidence="1">P6</strain>
    </source>
</reference>
<gene>
    <name evidence="1" type="ORF">PsorP6_012915</name>
</gene>
<proteinExistence type="predicted"/>
<dbReference type="Proteomes" id="UP001163321">
    <property type="component" value="Chromosome 13"/>
</dbReference>
<evidence type="ECO:0000313" key="2">
    <source>
        <dbReference type="Proteomes" id="UP001163321"/>
    </source>
</evidence>
<evidence type="ECO:0000313" key="1">
    <source>
        <dbReference type="EMBL" id="KAI9917815.1"/>
    </source>
</evidence>
<dbReference type="EMBL" id="CM047592">
    <property type="protein sequence ID" value="KAI9917815.1"/>
    <property type="molecule type" value="Genomic_DNA"/>
</dbReference>
<accession>A0ACC0WG44</accession>
<organism evidence="1 2">
    <name type="scientific">Peronosclerospora sorghi</name>
    <dbReference type="NCBI Taxonomy" id="230839"/>
    <lineage>
        <taxon>Eukaryota</taxon>
        <taxon>Sar</taxon>
        <taxon>Stramenopiles</taxon>
        <taxon>Oomycota</taxon>
        <taxon>Peronosporomycetes</taxon>
        <taxon>Peronosporales</taxon>
        <taxon>Peronosporaceae</taxon>
        <taxon>Peronosclerospora</taxon>
    </lineage>
</organism>
<comment type="caution">
    <text evidence="1">The sequence shown here is derived from an EMBL/GenBank/DDBJ whole genome shotgun (WGS) entry which is preliminary data.</text>
</comment>
<protein>
    <submittedName>
        <fullName evidence="1">Uncharacterized protein</fullName>
    </submittedName>
</protein>
<keyword evidence="2" id="KW-1185">Reference proteome</keyword>
<name>A0ACC0WG44_9STRA</name>
<sequence>MANITHSTCEFGLAHTKDGCIRTLASYNPSAYHTVQAVYLSLGAVSVAASVILYIRSVKHEGALLQQYSFLFCCYGAVTMVIRGADPLSYGYVIPRPISAFLADTCTAALYSVYIMALGYWATIIQRGAAVTNKPPHLVCLESIAIAVVWTFQVLYDMCLFLSKGFNPQGLVYMQLTVSACMLGIISTVFLIYGLRVLSRLQQYERQLKLRMPSLHSDRMMSNRSFDMNMSDDEEETPEMRQRRVRPRPQKGHAAKIRKILFVVETCSLVVVGGQMYMAIDRTSDTPAELSCANGKMCDKVKCTVNVLHMFQYWADFTFIRVSFMLIVHVIPLLRSFVFGSSSGPSARFKRKQLFRDRIMPLKFTLWSPMT</sequence>